<dbReference type="EMBL" id="JABKKF010000001">
    <property type="protein sequence ID" value="NPD91078.1"/>
    <property type="molecule type" value="Genomic_DNA"/>
</dbReference>
<evidence type="ECO:0000256" key="1">
    <source>
        <dbReference type="SAM" id="SignalP"/>
    </source>
</evidence>
<dbReference type="Pfam" id="PF13149">
    <property type="entry name" value="Mfa_like_1"/>
    <property type="match status" value="1"/>
</dbReference>
<gene>
    <name evidence="2" type="ORF">HPS56_01660</name>
</gene>
<dbReference type="Gene3D" id="2.60.40.2630">
    <property type="match status" value="1"/>
</dbReference>
<comment type="caution">
    <text evidence="2">The sequence shown here is derived from an EMBL/GenBank/DDBJ whole genome shotgun (WGS) entry which is preliminary data.</text>
</comment>
<dbReference type="InterPro" id="IPR025049">
    <property type="entry name" value="Mfa-like_1"/>
</dbReference>
<name>A0ABX2AJS7_9BACT</name>
<keyword evidence="1" id="KW-0732">Signal</keyword>
<dbReference type="CDD" id="cd13120">
    <property type="entry name" value="BF2867_like_N"/>
    <property type="match status" value="1"/>
</dbReference>
<dbReference type="RefSeq" id="WP_172272805.1">
    <property type="nucleotide sequence ID" value="NZ_CASGMU010000001.1"/>
</dbReference>
<evidence type="ECO:0000313" key="3">
    <source>
        <dbReference type="Proteomes" id="UP000714420"/>
    </source>
</evidence>
<feature type="chain" id="PRO_5047229867" evidence="1">
    <location>
        <begin position="22"/>
        <end position="348"/>
    </location>
</feature>
<feature type="signal peptide" evidence="1">
    <location>
        <begin position="1"/>
        <end position="21"/>
    </location>
</feature>
<accession>A0ABX2AJS7</accession>
<reference evidence="2 3" key="1">
    <citation type="submission" date="2020-05" db="EMBL/GenBank/DDBJ databases">
        <title>Distinct polysaccharide utilization as determinants for interspecies competition between intestinal Prevotella spp.</title>
        <authorList>
            <person name="Galvez E.J.C."/>
            <person name="Iljazovic A."/>
            <person name="Strowig T."/>
        </authorList>
    </citation>
    <scope>NUCLEOTIDE SEQUENCE [LARGE SCALE GENOMIC DNA]</scope>
    <source>
        <strain evidence="2 3">PMUR</strain>
    </source>
</reference>
<proteinExistence type="predicted"/>
<evidence type="ECO:0000313" key="2">
    <source>
        <dbReference type="EMBL" id="NPD91078.1"/>
    </source>
</evidence>
<dbReference type="Proteomes" id="UP000714420">
    <property type="component" value="Unassembled WGS sequence"/>
</dbReference>
<dbReference type="PROSITE" id="PS51257">
    <property type="entry name" value="PROKAR_LIPOPROTEIN"/>
    <property type="match status" value="1"/>
</dbReference>
<organism evidence="2 3">
    <name type="scientific">Xylanibacter muris</name>
    <dbReference type="NCBI Taxonomy" id="2736290"/>
    <lineage>
        <taxon>Bacteria</taxon>
        <taxon>Pseudomonadati</taxon>
        <taxon>Bacteroidota</taxon>
        <taxon>Bacteroidia</taxon>
        <taxon>Bacteroidales</taxon>
        <taxon>Prevotellaceae</taxon>
        <taxon>Xylanibacter</taxon>
    </lineage>
</organism>
<protein>
    <submittedName>
        <fullName evidence="2">Fimbrillin family protein</fullName>
    </submittedName>
</protein>
<keyword evidence="3" id="KW-1185">Reference proteome</keyword>
<sequence>MKKHVLAAVAASLMLSSCSNDEVISVPGQAAINFDSFVSKTTRATDASKTNLMNMTVYGYIGDETPVKNFDGQIVSRPDQSTEWGYTPIQYWTADKNYFFTAISSPVSEGNSHYTYTWADNLPIDINADFYGSGTISIDNSKSGGNEDLVYAYATKSTPAQITTSPGKVEFVFKHALSRVKFTFKNAMGSDAYSIKIYDLKITNAATQAELTLGEKDPTWNNHSNTTELTLRNNLFVPANQIALNAASVASGTKFIIPGEQTLNISFNIDLIVYGKTIATYYHNNQEIPTTTFQNGHSYNFLADINPKNIDPEQDMFPIEFNVIDVDGWIEESGIPVTLPESTTPTEE</sequence>